<evidence type="ECO:0000313" key="3">
    <source>
        <dbReference type="Proteomes" id="UP000027222"/>
    </source>
</evidence>
<name>A0A067U3P1_GALM3</name>
<gene>
    <name evidence="2" type="ORF">GALMADRAFT_1325874</name>
</gene>
<organism evidence="2 3">
    <name type="scientific">Galerina marginata (strain CBS 339.88)</name>
    <dbReference type="NCBI Taxonomy" id="685588"/>
    <lineage>
        <taxon>Eukaryota</taxon>
        <taxon>Fungi</taxon>
        <taxon>Dikarya</taxon>
        <taxon>Basidiomycota</taxon>
        <taxon>Agaricomycotina</taxon>
        <taxon>Agaricomycetes</taxon>
        <taxon>Agaricomycetidae</taxon>
        <taxon>Agaricales</taxon>
        <taxon>Agaricineae</taxon>
        <taxon>Strophariaceae</taxon>
        <taxon>Galerina</taxon>
    </lineage>
</organism>
<dbReference type="Proteomes" id="UP000027222">
    <property type="component" value="Unassembled WGS sequence"/>
</dbReference>
<accession>A0A067U3P1</accession>
<feature type="compositionally biased region" description="Low complexity" evidence="1">
    <location>
        <begin position="19"/>
        <end position="29"/>
    </location>
</feature>
<dbReference type="HOGENOM" id="CLU_1046010_0_0_1"/>
<feature type="region of interest" description="Disordered" evidence="1">
    <location>
        <begin position="16"/>
        <end position="52"/>
    </location>
</feature>
<evidence type="ECO:0000313" key="2">
    <source>
        <dbReference type="EMBL" id="KDR86053.1"/>
    </source>
</evidence>
<protein>
    <submittedName>
        <fullName evidence="2">Uncharacterized protein</fullName>
    </submittedName>
</protein>
<dbReference type="AlphaFoldDB" id="A0A067U3P1"/>
<proteinExistence type="predicted"/>
<evidence type="ECO:0000256" key="1">
    <source>
        <dbReference type="SAM" id="MobiDB-lite"/>
    </source>
</evidence>
<keyword evidence="3" id="KW-1185">Reference proteome</keyword>
<feature type="compositionally biased region" description="Polar residues" evidence="1">
    <location>
        <begin position="30"/>
        <end position="40"/>
    </location>
</feature>
<reference evidence="3" key="1">
    <citation type="journal article" date="2014" name="Proc. Natl. Acad. Sci. U.S.A.">
        <title>Extensive sampling of basidiomycete genomes demonstrates inadequacy of the white-rot/brown-rot paradigm for wood decay fungi.</title>
        <authorList>
            <person name="Riley R."/>
            <person name="Salamov A.A."/>
            <person name="Brown D.W."/>
            <person name="Nagy L.G."/>
            <person name="Floudas D."/>
            <person name="Held B.W."/>
            <person name="Levasseur A."/>
            <person name="Lombard V."/>
            <person name="Morin E."/>
            <person name="Otillar R."/>
            <person name="Lindquist E.A."/>
            <person name="Sun H."/>
            <person name="LaButti K.M."/>
            <person name="Schmutz J."/>
            <person name="Jabbour D."/>
            <person name="Luo H."/>
            <person name="Baker S.E."/>
            <person name="Pisabarro A.G."/>
            <person name="Walton J.D."/>
            <person name="Blanchette R.A."/>
            <person name="Henrissat B."/>
            <person name="Martin F."/>
            <person name="Cullen D."/>
            <person name="Hibbett D.S."/>
            <person name="Grigoriev I.V."/>
        </authorList>
    </citation>
    <scope>NUCLEOTIDE SEQUENCE [LARGE SCALE GENOMIC DNA]</scope>
    <source>
        <strain evidence="3">CBS 339.88</strain>
    </source>
</reference>
<dbReference type="EMBL" id="KL142367">
    <property type="protein sequence ID" value="KDR86053.1"/>
    <property type="molecule type" value="Genomic_DNA"/>
</dbReference>
<sequence>MSFRFIVKTIKTTRIGSEPSAAPAAHAPPTSNGIPTSTSGWDPAQPRPRPRLHRYHSKQTTWYTERNPEQALGCGILIGRNSRNAGDAVARSSKPATAQIIDFGRLSYLPAELGGARSSASIRIRHFLSPGRVVPEPRDTLGPHFGRPCPVASLLRPPSPFAGRTLVTPSEANITYLGPQPSSFEHQKANRPATAVVDLGSVLDSFFSILDYPRFISFLNIISSSGSILVERFSFSALYFLLHPPSTCLQFHYFLLHVEAYGHFRL</sequence>